<organism evidence="2 3">
    <name type="scientific">Tetrapyrgos nigripes</name>
    <dbReference type="NCBI Taxonomy" id="182062"/>
    <lineage>
        <taxon>Eukaryota</taxon>
        <taxon>Fungi</taxon>
        <taxon>Dikarya</taxon>
        <taxon>Basidiomycota</taxon>
        <taxon>Agaricomycotina</taxon>
        <taxon>Agaricomycetes</taxon>
        <taxon>Agaricomycetidae</taxon>
        <taxon>Agaricales</taxon>
        <taxon>Marasmiineae</taxon>
        <taxon>Marasmiaceae</taxon>
        <taxon>Tetrapyrgos</taxon>
    </lineage>
</organism>
<name>A0A8H5H0J1_9AGAR</name>
<dbReference type="Proteomes" id="UP000559256">
    <property type="component" value="Unassembled WGS sequence"/>
</dbReference>
<keyword evidence="3" id="KW-1185">Reference proteome</keyword>
<keyword evidence="1" id="KW-1133">Transmembrane helix</keyword>
<protein>
    <submittedName>
        <fullName evidence="2">Uncharacterized protein</fullName>
    </submittedName>
</protein>
<evidence type="ECO:0000313" key="3">
    <source>
        <dbReference type="Proteomes" id="UP000559256"/>
    </source>
</evidence>
<dbReference type="EMBL" id="JAACJM010000002">
    <property type="protein sequence ID" value="KAF5374387.1"/>
    <property type="molecule type" value="Genomic_DNA"/>
</dbReference>
<evidence type="ECO:0000256" key="1">
    <source>
        <dbReference type="SAM" id="Phobius"/>
    </source>
</evidence>
<evidence type="ECO:0000313" key="2">
    <source>
        <dbReference type="EMBL" id="KAF5374387.1"/>
    </source>
</evidence>
<reference evidence="2 3" key="1">
    <citation type="journal article" date="2020" name="ISME J.">
        <title>Uncovering the hidden diversity of litter-decomposition mechanisms in mushroom-forming fungi.</title>
        <authorList>
            <person name="Floudas D."/>
            <person name="Bentzer J."/>
            <person name="Ahren D."/>
            <person name="Johansson T."/>
            <person name="Persson P."/>
            <person name="Tunlid A."/>
        </authorList>
    </citation>
    <scope>NUCLEOTIDE SEQUENCE [LARGE SCALE GENOMIC DNA]</scope>
    <source>
        <strain evidence="2 3">CBS 291.85</strain>
    </source>
</reference>
<proteinExistence type="predicted"/>
<gene>
    <name evidence="2" type="ORF">D9758_004604</name>
</gene>
<accession>A0A8H5H0J1</accession>
<comment type="caution">
    <text evidence="2">The sequence shown here is derived from an EMBL/GenBank/DDBJ whole genome shotgun (WGS) entry which is preliminary data.</text>
</comment>
<feature type="transmembrane region" description="Helical" evidence="1">
    <location>
        <begin position="29"/>
        <end position="51"/>
    </location>
</feature>
<keyword evidence="1" id="KW-0812">Transmembrane</keyword>
<dbReference type="AlphaFoldDB" id="A0A8H5H0J1"/>
<keyword evidence="1" id="KW-0472">Membrane</keyword>
<sequence>MDLLPDMMNQIAKNIIIIPQVANTSYTNYAIMIMNQVVGMYPTIIIVLVALHKSHTDHSFTYITESGPDRVSGFMSGKPSTYSTALDPMSSSIQDGTILVITERRMDTDSTDLTRNGMNSCSNFSGSSIDDVCGDKEIGRVTGMEEA</sequence>